<evidence type="ECO:0000313" key="3">
    <source>
        <dbReference type="EMBL" id="MBP2436108.1"/>
    </source>
</evidence>
<feature type="transmembrane region" description="Helical" evidence="1">
    <location>
        <begin position="272"/>
        <end position="293"/>
    </location>
</feature>
<feature type="transmembrane region" description="Helical" evidence="1">
    <location>
        <begin position="135"/>
        <end position="153"/>
    </location>
</feature>
<name>A0ABS4ZFP3_9MICO</name>
<organism evidence="3 4">
    <name type="scientific">Microbacterium amylolyticum</name>
    <dbReference type="NCBI Taxonomy" id="936337"/>
    <lineage>
        <taxon>Bacteria</taxon>
        <taxon>Bacillati</taxon>
        <taxon>Actinomycetota</taxon>
        <taxon>Actinomycetes</taxon>
        <taxon>Micrococcales</taxon>
        <taxon>Microbacteriaceae</taxon>
        <taxon>Microbacterium</taxon>
    </lineage>
</organism>
<keyword evidence="4" id="KW-1185">Reference proteome</keyword>
<dbReference type="Pfam" id="PF07786">
    <property type="entry name" value="HGSNAT_cat"/>
    <property type="match status" value="1"/>
</dbReference>
<dbReference type="Proteomes" id="UP001519362">
    <property type="component" value="Unassembled WGS sequence"/>
</dbReference>
<gene>
    <name evidence="3" type="ORF">JOF34_000694</name>
</gene>
<evidence type="ECO:0000256" key="1">
    <source>
        <dbReference type="SAM" id="Phobius"/>
    </source>
</evidence>
<feature type="transmembrane region" description="Helical" evidence="1">
    <location>
        <begin position="173"/>
        <end position="193"/>
    </location>
</feature>
<sequence>MRRASLDAPGRESGVDLARGLAVFGMFAAHVVTMPTEAFTWSDPATWVQAVNGTSSILFATLAGVSLALLTGGNRRLRGAAMTGASWRIVVRAVMIWIIGVLLVFTPVPVYVILPAYGVLFLVAIPLLRLRTGVVIATSVTAAIVMPFVVYAINDSAVWAMPGSDLAADLLGWHYPFVLWIAFIAAGIAIGRARMSRPRVAIALVMVGSGLAVLGRYVIGAREQAWPVLSAAPHSGGIGEAVGTGGLAVAIIAGCVLMCRTPVRYFVWPIRAIGSMPLTAYVAQLMVWNIWIWREEARTEFVDPIAGFVALEPFWPLTVGILLACSAWAWLVGRGPLEWVLAVTARAIVPESAGRARRSDTRD</sequence>
<feature type="transmembrane region" description="Helical" evidence="1">
    <location>
        <begin position="239"/>
        <end position="260"/>
    </location>
</feature>
<feature type="transmembrane region" description="Helical" evidence="1">
    <location>
        <begin position="200"/>
        <end position="219"/>
    </location>
</feature>
<dbReference type="InterPro" id="IPR012429">
    <property type="entry name" value="HGSNAT_cat"/>
</dbReference>
<proteinExistence type="predicted"/>
<protein>
    <submittedName>
        <fullName evidence="3">Membrane protein</fullName>
    </submittedName>
</protein>
<feature type="transmembrane region" description="Helical" evidence="1">
    <location>
        <begin position="313"/>
        <end position="332"/>
    </location>
</feature>
<reference evidence="3 4" key="1">
    <citation type="submission" date="2021-03" db="EMBL/GenBank/DDBJ databases">
        <title>Sequencing the genomes of 1000 actinobacteria strains.</title>
        <authorList>
            <person name="Klenk H.-P."/>
        </authorList>
    </citation>
    <scope>NUCLEOTIDE SEQUENCE [LARGE SCALE GENOMIC DNA]</scope>
    <source>
        <strain evidence="3 4">DSM 24221</strain>
    </source>
</reference>
<feature type="transmembrane region" description="Helical" evidence="1">
    <location>
        <begin position="111"/>
        <end position="128"/>
    </location>
</feature>
<comment type="caution">
    <text evidence="3">The sequence shown here is derived from an EMBL/GenBank/DDBJ whole genome shotgun (WGS) entry which is preliminary data.</text>
</comment>
<keyword evidence="1" id="KW-1133">Transmembrane helix</keyword>
<keyword evidence="1" id="KW-0812">Transmembrane</keyword>
<evidence type="ECO:0000313" key="4">
    <source>
        <dbReference type="Proteomes" id="UP001519362"/>
    </source>
</evidence>
<dbReference type="EMBL" id="JAGIOL010000001">
    <property type="protein sequence ID" value="MBP2436108.1"/>
    <property type="molecule type" value="Genomic_DNA"/>
</dbReference>
<feature type="transmembrane region" description="Helical" evidence="1">
    <location>
        <begin position="85"/>
        <end position="105"/>
    </location>
</feature>
<feature type="transmembrane region" description="Helical" evidence="1">
    <location>
        <begin position="21"/>
        <end position="41"/>
    </location>
</feature>
<keyword evidence="1" id="KW-0472">Membrane</keyword>
<evidence type="ECO:0000259" key="2">
    <source>
        <dbReference type="Pfam" id="PF07786"/>
    </source>
</evidence>
<feature type="transmembrane region" description="Helical" evidence="1">
    <location>
        <begin position="53"/>
        <end position="73"/>
    </location>
</feature>
<accession>A0ABS4ZFP3</accession>
<feature type="domain" description="Heparan-alpha-glucosaminide N-acetyltransferase catalytic" evidence="2">
    <location>
        <begin position="13"/>
        <end position="216"/>
    </location>
</feature>